<dbReference type="GO" id="GO:0006310">
    <property type="term" value="P:DNA recombination"/>
    <property type="evidence" value="ECO:0007669"/>
    <property type="project" value="InterPro"/>
</dbReference>
<dbReference type="Proteomes" id="UP000029381">
    <property type="component" value="Unassembled WGS sequence"/>
</dbReference>
<dbReference type="InterPro" id="IPR042242">
    <property type="entry name" value="RecO_C"/>
</dbReference>
<dbReference type="PANTHER" id="PTHR33991">
    <property type="entry name" value="DNA REPAIR PROTEIN RECO"/>
    <property type="match status" value="1"/>
</dbReference>
<dbReference type="InterPro" id="IPR003717">
    <property type="entry name" value="RecO"/>
</dbReference>
<dbReference type="AlphaFoldDB" id="A0A091BXY9"/>
<dbReference type="EMBL" id="JPVT01000152">
    <property type="protein sequence ID" value="KFN90461.1"/>
    <property type="molecule type" value="Genomic_DNA"/>
</dbReference>
<dbReference type="Gene3D" id="1.20.1440.120">
    <property type="entry name" value="Recombination protein O, C-terminal domain"/>
    <property type="match status" value="1"/>
</dbReference>
<dbReference type="InterPro" id="IPR037278">
    <property type="entry name" value="ARFGAP/RecO"/>
</dbReference>
<keyword evidence="2" id="KW-1185">Reference proteome</keyword>
<dbReference type="GO" id="GO:0043590">
    <property type="term" value="C:bacterial nucleoid"/>
    <property type="evidence" value="ECO:0007669"/>
    <property type="project" value="TreeGrafter"/>
</dbReference>
<evidence type="ECO:0000313" key="1">
    <source>
        <dbReference type="EMBL" id="KFN90461.1"/>
    </source>
</evidence>
<name>A0A091BXY9_9ENTE</name>
<gene>
    <name evidence="1" type="ORF">TMU3MR103_1488</name>
</gene>
<protein>
    <submittedName>
        <fullName evidence="1">DNA recombination and repair protein</fullName>
    </submittedName>
</protein>
<comment type="caution">
    <text evidence="1">The sequence shown here is derived from an EMBL/GenBank/DDBJ whole genome shotgun (WGS) entry which is preliminary data.</text>
</comment>
<accession>A0A091BXY9</accession>
<sequence>MRVCRFLNSAKYIYPFTHIQEDIFAAGYATYIMNLADAAIEDKVYDPHLYTFLYQALEMLDQGIEGQILTNIFEVQILQRFGITINWRECAVCGRTQGKFDFSSKYNGILCQQHWDRDFHRYHADPRAVHFIRLFSHISYDKIHSIELKEETKSAIRQTIDQLYEEYVGLNLKSKKFIDQMHRWGDVLKSK</sequence>
<dbReference type="PATRIC" id="fig|1302648.3.peg.1453"/>
<dbReference type="GO" id="GO:0006302">
    <property type="term" value="P:double-strand break repair"/>
    <property type="evidence" value="ECO:0007669"/>
    <property type="project" value="TreeGrafter"/>
</dbReference>
<dbReference type="Pfam" id="PF02565">
    <property type="entry name" value="RecO_C"/>
    <property type="match status" value="1"/>
</dbReference>
<evidence type="ECO:0000313" key="2">
    <source>
        <dbReference type="Proteomes" id="UP000029381"/>
    </source>
</evidence>
<organism evidence="1 2">
    <name type="scientific">Tetragenococcus muriaticus 3MR10-3</name>
    <dbReference type="NCBI Taxonomy" id="1302648"/>
    <lineage>
        <taxon>Bacteria</taxon>
        <taxon>Bacillati</taxon>
        <taxon>Bacillota</taxon>
        <taxon>Bacilli</taxon>
        <taxon>Lactobacillales</taxon>
        <taxon>Enterococcaceae</taxon>
        <taxon>Tetragenococcus</taxon>
    </lineage>
</organism>
<reference evidence="1 2" key="1">
    <citation type="submission" date="2014-08" db="EMBL/GenBank/DDBJ databases">
        <title>Genome sequence of Tetragenococcus muriaticus.</title>
        <authorList>
            <person name="Chuea-nongthon C."/>
            <person name="Rodtong S."/>
            <person name="Yongsawatdigul J."/>
            <person name="Steele J.L."/>
            <person name="Liu X.-y."/>
            <person name="Speers J."/>
            <person name="Glasner J.D."/>
            <person name="Neeno-Eckwall E.C."/>
        </authorList>
    </citation>
    <scope>NUCLEOTIDE SEQUENCE [LARGE SCALE GENOMIC DNA]</scope>
    <source>
        <strain evidence="1 2">3MR10-3</strain>
    </source>
</reference>
<proteinExistence type="predicted"/>
<dbReference type="NCBIfam" id="TIGR00613">
    <property type="entry name" value="reco"/>
    <property type="match status" value="1"/>
</dbReference>
<dbReference type="SUPFAM" id="SSF57863">
    <property type="entry name" value="ArfGap/RecO-like zinc finger"/>
    <property type="match status" value="1"/>
</dbReference>
<dbReference type="PANTHER" id="PTHR33991:SF1">
    <property type="entry name" value="DNA REPAIR PROTEIN RECO"/>
    <property type="match status" value="1"/>
</dbReference>